<dbReference type="SUPFAM" id="SSF52200">
    <property type="entry name" value="Toll/Interleukin receptor TIR domain"/>
    <property type="match status" value="1"/>
</dbReference>
<evidence type="ECO:0000259" key="2">
    <source>
        <dbReference type="Pfam" id="PF13676"/>
    </source>
</evidence>
<feature type="region of interest" description="Disordered" evidence="1">
    <location>
        <begin position="191"/>
        <end position="245"/>
    </location>
</feature>
<sequence>MADIFVNYRNGDSHDAAVAVERELSQRFGDDKVFRASKSILPGDDFRGALTRASSGARVLLVFIGDRWLSMRDEAGKVMLDREDDWTRTEILNAFESGVRVIPVLCGRTLSRLSAADLPRALRPLADCQSFRYDTGNVENDLEKIVRGLVELVPGLEDRTAQREAERPEVSNSANNISAGQVLQAHDIGENNSTSIGTVNGNLHSGSGSQYNTTSHGDGANHVNGSVHGGLNQNFGGASEGEREN</sequence>
<keyword evidence="5" id="KW-1185">Reference proteome</keyword>
<dbReference type="RefSeq" id="WP_043570778.1">
    <property type="nucleotide sequence ID" value="NZ_CP022752.1"/>
</dbReference>
<dbReference type="Gene3D" id="3.40.50.10140">
    <property type="entry name" value="Toll/interleukin-1 receptor homology (TIR) domain"/>
    <property type="match status" value="1"/>
</dbReference>
<feature type="compositionally biased region" description="Polar residues" evidence="1">
    <location>
        <begin position="191"/>
        <end position="216"/>
    </location>
</feature>
<name>A0A099D816_9ACTN</name>
<gene>
    <name evidence="3" type="ORF">CDG81_18785</name>
    <name evidence="4" type="ORF">IL38_06130</name>
</gene>
<dbReference type="EMBL" id="CP022752">
    <property type="protein sequence ID" value="ASU79969.1"/>
    <property type="molecule type" value="Genomic_DNA"/>
</dbReference>
<evidence type="ECO:0000256" key="1">
    <source>
        <dbReference type="SAM" id="MobiDB-lite"/>
    </source>
</evidence>
<evidence type="ECO:0000313" key="6">
    <source>
        <dbReference type="Proteomes" id="UP000215043"/>
    </source>
</evidence>
<proteinExistence type="predicted"/>
<dbReference type="GO" id="GO:0007165">
    <property type="term" value="P:signal transduction"/>
    <property type="evidence" value="ECO:0007669"/>
    <property type="project" value="InterPro"/>
</dbReference>
<evidence type="ECO:0000313" key="4">
    <source>
        <dbReference type="EMBL" id="KGI82308.1"/>
    </source>
</evidence>
<dbReference type="HOGENOM" id="CLU_087945_0_0_11"/>
<dbReference type="Pfam" id="PF13676">
    <property type="entry name" value="TIR_2"/>
    <property type="match status" value="1"/>
</dbReference>
<dbReference type="InterPro" id="IPR000157">
    <property type="entry name" value="TIR_dom"/>
</dbReference>
<reference evidence="4 5" key="1">
    <citation type="journal article" date="2014" name="PLoS ONE">
        <title>Identification and Characterization of a New Erythromycin Biosynthetic Gene Cluster in Actinopolyspora erythraea YIM90600, a Novel Erythronolide-Producing Halophilic Actinomycete Isolated from Salt Field.</title>
        <authorList>
            <person name="Chen D."/>
            <person name="Feng J."/>
            <person name="Huang L."/>
            <person name="Zhang Q."/>
            <person name="Wu J."/>
            <person name="Zhu X."/>
            <person name="Duan Y."/>
            <person name="Xu Z."/>
        </authorList>
    </citation>
    <scope>NUCLEOTIDE SEQUENCE [LARGE SCALE GENOMIC DNA]</scope>
    <source>
        <strain evidence="4 5">YIM90600</strain>
    </source>
</reference>
<evidence type="ECO:0000313" key="3">
    <source>
        <dbReference type="EMBL" id="ASU79969.1"/>
    </source>
</evidence>
<dbReference type="EMBL" id="JPMV01000012">
    <property type="protein sequence ID" value="KGI82308.1"/>
    <property type="molecule type" value="Genomic_DNA"/>
</dbReference>
<dbReference type="AlphaFoldDB" id="A0A099D816"/>
<feature type="domain" description="TIR" evidence="2">
    <location>
        <begin position="4"/>
        <end position="117"/>
    </location>
</feature>
<organism evidence="3 6">
    <name type="scientific">Actinopolyspora erythraea</name>
    <dbReference type="NCBI Taxonomy" id="414996"/>
    <lineage>
        <taxon>Bacteria</taxon>
        <taxon>Bacillati</taxon>
        <taxon>Actinomycetota</taxon>
        <taxon>Actinomycetes</taxon>
        <taxon>Actinopolysporales</taxon>
        <taxon>Actinopolysporaceae</taxon>
        <taxon>Actinopolyspora</taxon>
    </lineage>
</organism>
<dbReference type="OrthoDB" id="3654490at2"/>
<dbReference type="Proteomes" id="UP000029737">
    <property type="component" value="Unassembled WGS sequence"/>
</dbReference>
<dbReference type="Proteomes" id="UP000215043">
    <property type="component" value="Chromosome"/>
</dbReference>
<protein>
    <submittedName>
        <fullName evidence="3">TIR domain-containing protein</fullName>
    </submittedName>
</protein>
<evidence type="ECO:0000313" key="5">
    <source>
        <dbReference type="Proteomes" id="UP000029737"/>
    </source>
</evidence>
<dbReference type="eggNOG" id="COG2815">
    <property type="taxonomic scope" value="Bacteria"/>
</dbReference>
<dbReference type="KEGG" id="aey:CDG81_18785"/>
<dbReference type="InterPro" id="IPR035897">
    <property type="entry name" value="Toll_tir_struct_dom_sf"/>
</dbReference>
<accession>A0A099D816</accession>
<reference evidence="3 6" key="2">
    <citation type="submission" date="2017-08" db="EMBL/GenBank/DDBJ databases">
        <title>The complete genome sequence of moderately halophilic actinomycete Actinopolyspora erythraea YIM 90600, the producer of novel erythromycin, novel actinopolysporins A-C and tubercidin.</title>
        <authorList>
            <person name="Yin M."/>
            <person name="Tang S."/>
        </authorList>
    </citation>
    <scope>NUCLEOTIDE SEQUENCE [LARGE SCALE GENOMIC DNA]</scope>
    <source>
        <strain evidence="3 6">YIM 90600</strain>
    </source>
</reference>